<feature type="region of interest" description="Disordered" evidence="1">
    <location>
        <begin position="52"/>
        <end position="72"/>
    </location>
</feature>
<proteinExistence type="predicted"/>
<dbReference type="AlphaFoldDB" id="A0A0C1TPX8"/>
<keyword evidence="3" id="KW-1185">Reference proteome</keyword>
<dbReference type="Proteomes" id="UP000031433">
    <property type="component" value="Unassembled WGS sequence"/>
</dbReference>
<feature type="region of interest" description="Disordered" evidence="1">
    <location>
        <begin position="147"/>
        <end position="194"/>
    </location>
</feature>
<feature type="compositionally biased region" description="Polar residues" evidence="1">
    <location>
        <begin position="179"/>
        <end position="194"/>
    </location>
</feature>
<dbReference type="EMBL" id="JXBL01000001">
    <property type="protein sequence ID" value="KIE41358.1"/>
    <property type="molecule type" value="Genomic_DNA"/>
</dbReference>
<sequence>MGTHEIRRRVISAISQHAGAMSPGQLDRALSVWDRAVKQDLTKSGDLTIDTTEQDCRREEREREEANLGNQREERGRAYKVRYGDGRTLAYQIGSDGALIITPDKPGDYTPKDYKAMLEAITRGIQRRERTMEKSKSTGSRWSRAPMLLKKPTTPPTTKRWEQPQPKAKAQAPRVETKMQVQPKQQQAAVTRQPWGTTQRLWGTTPTTEAATTTQQVQPQPVSAAPQAPLDSRGHYDLSRLNGFQIAGMKAGLDPTTPGLEKMSFDQMQAQASEQAKTAVAGIAERSGLAYVRDNRPRRF</sequence>
<gene>
    <name evidence="2" type="ORF">SE37_01275</name>
</gene>
<protein>
    <submittedName>
        <fullName evidence="2">Uncharacterized protein</fullName>
    </submittedName>
</protein>
<evidence type="ECO:0000313" key="2">
    <source>
        <dbReference type="EMBL" id="KIE41358.1"/>
    </source>
</evidence>
<feature type="compositionally biased region" description="Basic and acidic residues" evidence="1">
    <location>
        <begin position="54"/>
        <end position="72"/>
    </location>
</feature>
<organism evidence="2 3">
    <name type="scientific">Geobacter soli</name>
    <dbReference type="NCBI Taxonomy" id="1510391"/>
    <lineage>
        <taxon>Bacteria</taxon>
        <taxon>Pseudomonadati</taxon>
        <taxon>Thermodesulfobacteriota</taxon>
        <taxon>Desulfuromonadia</taxon>
        <taxon>Geobacterales</taxon>
        <taxon>Geobacteraceae</taxon>
        <taxon>Geobacter</taxon>
    </lineage>
</organism>
<dbReference type="RefSeq" id="WP_039643035.1">
    <property type="nucleotide sequence ID" value="NZ_JXBL01000001.1"/>
</dbReference>
<evidence type="ECO:0000256" key="1">
    <source>
        <dbReference type="SAM" id="MobiDB-lite"/>
    </source>
</evidence>
<reference evidence="2 3" key="1">
    <citation type="submission" date="2015-01" db="EMBL/GenBank/DDBJ databases">
        <title>Genome sequence of the anaerobic bacterium Geobacter soli GSS01, a dissimilatory Fe(III) reducer from soil.</title>
        <authorList>
            <person name="Yang G."/>
            <person name="Zhou S."/>
        </authorList>
    </citation>
    <scope>NUCLEOTIDE SEQUENCE [LARGE SCALE GENOMIC DNA]</scope>
    <source>
        <strain evidence="2 3">GSS01</strain>
    </source>
</reference>
<comment type="caution">
    <text evidence="2">The sequence shown here is derived from an EMBL/GenBank/DDBJ whole genome shotgun (WGS) entry which is preliminary data.</text>
</comment>
<evidence type="ECO:0000313" key="3">
    <source>
        <dbReference type="Proteomes" id="UP000031433"/>
    </source>
</evidence>
<accession>A0A0C1TPX8</accession>
<name>A0A0C1TPX8_9BACT</name>